<feature type="compositionally biased region" description="Basic and acidic residues" evidence="1">
    <location>
        <begin position="258"/>
        <end position="275"/>
    </location>
</feature>
<evidence type="ECO:0000313" key="3">
    <source>
        <dbReference type="Proteomes" id="UP000789831"/>
    </source>
</evidence>
<sequence>MEQHTEQTGIIDATQPSQASRSIINDFDKLDANVVRDQIIQDIRMWKGNQTIAPVPTSSDMSDVEEISPSTKGLKASSSCETNASNNNNNATVATSTATSTVTTTAATAATTTAATSTTPATTTHPEIIIIDDSDDDDHHQTQMSSSSSSKPYDNGDVRMANNNEIVNESVFDKQNLPVEPGPSSLKRKSRWDDTKKDKSNPQNPKNTQESDELFQMIELTKSENDNSDQEENSNLNRENWHRRKRKDRRQLFADLSGDERRRKNENSRNGDSQLNEKRILEWTIAQSNVAAEWASTQSSETRTLGWTIDRVGTRRSERIYNRANKADVTKLNLASSDHQADVTKFNLASSDYLANQVEVENPLYSASQPPTIHNNSLYTRARENPKEFTCRGRAILKLALTDILFHAYPKFPPGNITRVLDKSLTSELFDELWKTHRHSVSFSQYLAMYYLDQTTDGIGKVIYFMKCLLHPLAVGSWHQDDFVSYWISQMVFVHMGLVALCNSVLEITNLSRRV</sequence>
<keyword evidence="3" id="KW-1185">Reference proteome</keyword>
<evidence type="ECO:0000256" key="1">
    <source>
        <dbReference type="SAM" id="MobiDB-lite"/>
    </source>
</evidence>
<dbReference type="Proteomes" id="UP000789831">
    <property type="component" value="Unassembled WGS sequence"/>
</dbReference>
<proteinExistence type="predicted"/>
<feature type="region of interest" description="Disordered" evidence="1">
    <location>
        <begin position="133"/>
        <end position="275"/>
    </location>
</feature>
<reference evidence="2" key="1">
    <citation type="submission" date="2021-06" db="EMBL/GenBank/DDBJ databases">
        <authorList>
            <person name="Kallberg Y."/>
            <person name="Tangrot J."/>
            <person name="Rosling A."/>
        </authorList>
    </citation>
    <scope>NUCLEOTIDE SEQUENCE</scope>
    <source>
        <strain evidence="2">MT106</strain>
    </source>
</reference>
<dbReference type="EMBL" id="CAJVPL010000028">
    <property type="protein sequence ID" value="CAG8435747.1"/>
    <property type="molecule type" value="Genomic_DNA"/>
</dbReference>
<protein>
    <submittedName>
        <fullName evidence="2">1501_t:CDS:1</fullName>
    </submittedName>
</protein>
<comment type="caution">
    <text evidence="2">The sequence shown here is derived from an EMBL/GenBank/DDBJ whole genome shotgun (WGS) entry which is preliminary data.</text>
</comment>
<accession>A0A9N8UXU0</accession>
<feature type="region of interest" description="Disordered" evidence="1">
    <location>
        <begin position="54"/>
        <end position="94"/>
    </location>
</feature>
<feature type="compositionally biased region" description="Polar residues" evidence="1">
    <location>
        <begin position="68"/>
        <end position="81"/>
    </location>
</feature>
<organism evidence="2 3">
    <name type="scientific">Ambispora gerdemannii</name>
    <dbReference type="NCBI Taxonomy" id="144530"/>
    <lineage>
        <taxon>Eukaryota</taxon>
        <taxon>Fungi</taxon>
        <taxon>Fungi incertae sedis</taxon>
        <taxon>Mucoromycota</taxon>
        <taxon>Glomeromycotina</taxon>
        <taxon>Glomeromycetes</taxon>
        <taxon>Archaeosporales</taxon>
        <taxon>Ambisporaceae</taxon>
        <taxon>Ambispora</taxon>
    </lineage>
</organism>
<dbReference type="AlphaFoldDB" id="A0A9N8UXU0"/>
<dbReference type="OrthoDB" id="10545229at2759"/>
<feature type="compositionally biased region" description="Low complexity" evidence="1">
    <location>
        <begin position="82"/>
        <end position="94"/>
    </location>
</feature>
<gene>
    <name evidence="2" type="ORF">AGERDE_LOCUS576</name>
</gene>
<name>A0A9N8UXU0_9GLOM</name>
<feature type="compositionally biased region" description="Basic and acidic residues" evidence="1">
    <location>
        <begin position="191"/>
        <end position="200"/>
    </location>
</feature>
<evidence type="ECO:0000313" key="2">
    <source>
        <dbReference type="EMBL" id="CAG8435747.1"/>
    </source>
</evidence>